<dbReference type="InterPro" id="IPR036390">
    <property type="entry name" value="WH_DNA-bd_sf"/>
</dbReference>
<gene>
    <name evidence="6" type="ORF">LX70_01097</name>
</gene>
<dbReference type="OrthoDB" id="9813056at2"/>
<dbReference type="GO" id="GO:0003677">
    <property type="term" value="F:DNA binding"/>
    <property type="evidence" value="ECO:0007669"/>
    <property type="project" value="UniProtKB-KW"/>
</dbReference>
<dbReference type="AlphaFoldDB" id="A0A2S8SEW3"/>
<dbReference type="InterPro" id="IPR000847">
    <property type="entry name" value="LysR_HTH_N"/>
</dbReference>
<dbReference type="Pfam" id="PF03466">
    <property type="entry name" value="LysR_substrate"/>
    <property type="match status" value="1"/>
</dbReference>
<dbReference type="PROSITE" id="PS50931">
    <property type="entry name" value="HTH_LYSR"/>
    <property type="match status" value="1"/>
</dbReference>
<reference evidence="6 7" key="1">
    <citation type="submission" date="2018-02" db="EMBL/GenBank/DDBJ databases">
        <title>Genomic Encyclopedia of Archaeal and Bacterial Type Strains, Phase II (KMG-II): from individual species to whole genera.</title>
        <authorList>
            <person name="Goeker M."/>
        </authorList>
    </citation>
    <scope>NUCLEOTIDE SEQUENCE [LARGE SCALE GENOMIC DNA]</scope>
    <source>
        <strain evidence="6 7">DSM 18921</strain>
    </source>
</reference>
<protein>
    <submittedName>
        <fullName evidence="6">DNA-binding transcriptional LysR family regulator</fullName>
    </submittedName>
</protein>
<name>A0A2S8SEW3_9RHOB</name>
<dbReference type="Gene3D" id="3.40.190.290">
    <property type="match status" value="1"/>
</dbReference>
<evidence type="ECO:0000259" key="5">
    <source>
        <dbReference type="PROSITE" id="PS50931"/>
    </source>
</evidence>
<dbReference type="PANTHER" id="PTHR30537:SF5">
    <property type="entry name" value="HTH-TYPE TRANSCRIPTIONAL ACTIVATOR TTDR-RELATED"/>
    <property type="match status" value="1"/>
</dbReference>
<evidence type="ECO:0000256" key="3">
    <source>
        <dbReference type="ARBA" id="ARBA00023125"/>
    </source>
</evidence>
<dbReference type="Gene3D" id="1.10.10.10">
    <property type="entry name" value="Winged helix-like DNA-binding domain superfamily/Winged helix DNA-binding domain"/>
    <property type="match status" value="1"/>
</dbReference>
<feature type="domain" description="HTH lysR-type" evidence="5">
    <location>
        <begin position="1"/>
        <end position="59"/>
    </location>
</feature>
<dbReference type="InterPro" id="IPR005119">
    <property type="entry name" value="LysR_subst-bd"/>
</dbReference>
<evidence type="ECO:0000256" key="4">
    <source>
        <dbReference type="ARBA" id="ARBA00023163"/>
    </source>
</evidence>
<dbReference type="InterPro" id="IPR036388">
    <property type="entry name" value="WH-like_DNA-bd_sf"/>
</dbReference>
<dbReference type="SUPFAM" id="SSF46785">
    <property type="entry name" value="Winged helix' DNA-binding domain"/>
    <property type="match status" value="1"/>
</dbReference>
<dbReference type="FunFam" id="1.10.10.10:FF:000001">
    <property type="entry name" value="LysR family transcriptional regulator"/>
    <property type="match status" value="1"/>
</dbReference>
<comment type="similarity">
    <text evidence="1">Belongs to the LysR transcriptional regulatory family.</text>
</comment>
<evidence type="ECO:0000313" key="6">
    <source>
        <dbReference type="EMBL" id="PQV59272.1"/>
    </source>
</evidence>
<proteinExistence type="inferred from homology"/>
<keyword evidence="7" id="KW-1185">Reference proteome</keyword>
<accession>A0A2S8SEW3</accession>
<keyword evidence="3 6" id="KW-0238">DNA-binding</keyword>
<keyword evidence="2" id="KW-0805">Transcription regulation</keyword>
<dbReference type="Pfam" id="PF00126">
    <property type="entry name" value="HTH_1"/>
    <property type="match status" value="1"/>
</dbReference>
<dbReference type="GO" id="GO:0003700">
    <property type="term" value="F:DNA-binding transcription factor activity"/>
    <property type="evidence" value="ECO:0007669"/>
    <property type="project" value="InterPro"/>
</dbReference>
<evidence type="ECO:0000256" key="2">
    <source>
        <dbReference type="ARBA" id="ARBA00023015"/>
    </source>
</evidence>
<dbReference type="PANTHER" id="PTHR30537">
    <property type="entry name" value="HTH-TYPE TRANSCRIPTIONAL REGULATOR"/>
    <property type="match status" value="1"/>
</dbReference>
<dbReference type="RefSeq" id="WP_105513456.1">
    <property type="nucleotide sequence ID" value="NZ_PVEP01000001.1"/>
</dbReference>
<comment type="caution">
    <text evidence="6">The sequence shown here is derived from an EMBL/GenBank/DDBJ whole genome shotgun (WGS) entry which is preliminary data.</text>
</comment>
<keyword evidence="4" id="KW-0804">Transcription</keyword>
<dbReference type="EMBL" id="PVEP01000001">
    <property type="protein sequence ID" value="PQV59272.1"/>
    <property type="molecule type" value="Genomic_DNA"/>
</dbReference>
<sequence>MSYVNNIKMFVRVFELGSMSAAARDQRTSPAVASARIADLEKHLGIRLFNRTTRRLQPTENGRLFYDGARKILEAIDDAEAAVMASTQMLRGTVFVAAPLGVGRRFVAPHVPEFKDSYPQIDIRLRLSDRKIDVVSEGLDMAFHLGTLEDSTLKMRLVAECPRILCAAPSYIARRGDPGTGEAMVRDRHDCLNLRFPGAPEFQWTLRTPEGPRRFEVAGPFETDDGDVLTGWALDGRGIVMKPIFEVADHLRAGRLVPVVRETPALPVQLTCLTQHRRLRDPKIRAFTDFIIAACRADLARAVEGLPVFA</sequence>
<evidence type="ECO:0000256" key="1">
    <source>
        <dbReference type="ARBA" id="ARBA00009437"/>
    </source>
</evidence>
<dbReference type="CDD" id="cd08422">
    <property type="entry name" value="PBP2_CrgA_like"/>
    <property type="match status" value="1"/>
</dbReference>
<organism evidence="6 7">
    <name type="scientific">Albidovulum denitrificans</name>
    <dbReference type="NCBI Taxonomy" id="404881"/>
    <lineage>
        <taxon>Bacteria</taxon>
        <taxon>Pseudomonadati</taxon>
        <taxon>Pseudomonadota</taxon>
        <taxon>Alphaproteobacteria</taxon>
        <taxon>Rhodobacterales</taxon>
        <taxon>Paracoccaceae</taxon>
        <taxon>Albidovulum</taxon>
    </lineage>
</organism>
<dbReference type="InterPro" id="IPR058163">
    <property type="entry name" value="LysR-type_TF_proteobact-type"/>
</dbReference>
<dbReference type="Proteomes" id="UP000238338">
    <property type="component" value="Unassembled WGS sequence"/>
</dbReference>
<dbReference type="SUPFAM" id="SSF53850">
    <property type="entry name" value="Periplasmic binding protein-like II"/>
    <property type="match status" value="1"/>
</dbReference>
<evidence type="ECO:0000313" key="7">
    <source>
        <dbReference type="Proteomes" id="UP000238338"/>
    </source>
</evidence>